<dbReference type="GO" id="GO:0046872">
    <property type="term" value="F:metal ion binding"/>
    <property type="evidence" value="ECO:0007669"/>
    <property type="project" value="UniProtKB-KW"/>
</dbReference>
<evidence type="ECO:0000256" key="1">
    <source>
        <dbReference type="ARBA" id="ARBA00001968"/>
    </source>
</evidence>
<dbReference type="Pfam" id="PF08652">
    <property type="entry name" value="RAI1"/>
    <property type="match status" value="1"/>
</dbReference>
<dbReference type="GO" id="GO:0005634">
    <property type="term" value="C:nucleus"/>
    <property type="evidence" value="ECO:0007669"/>
    <property type="project" value="UniProtKB-SubCell"/>
</dbReference>
<dbReference type="GO" id="GO:0003723">
    <property type="term" value="F:RNA binding"/>
    <property type="evidence" value="ECO:0007669"/>
    <property type="project" value="UniProtKB-KW"/>
</dbReference>
<keyword evidence="6" id="KW-0547">Nucleotide-binding</keyword>
<gene>
    <name evidence="8" type="ORF">E3P99_03080</name>
</gene>
<dbReference type="GO" id="GO:0004518">
    <property type="term" value="F:nuclease activity"/>
    <property type="evidence" value="ECO:0007669"/>
    <property type="project" value="UniProtKB-KW"/>
</dbReference>
<sequence length="359" mass="41719">MHVNSFKLPNHQVPLKPTKLTYPLQLHTYSINQNRIVLYNNHQLSFYKGCRIGEDLNAGLDNAIFNQNIEHLDPLLQCISHYKLDWWNYSVVTFRGLLTKLTTALYNYDDDWCMNCMLIGQTIFISDNAPPAKPESVNHKRFMYHGYAFEHFSTSSDPDIHINNSEQWATLNKLRIGNHKVLTAGEVDCVDNRQSDKDIDSYKPHQNDYIELKTSMQIFNQHQKDNFDKKLLKFYFQSYLLGVPKIIVGFKNKQGILVSQKEYDTLALPSMVRGSNYEWDPKKCLSLADLLIDFIRNAIISIGNESLLYKVHYNAAQRAIHLTTTHLDDINYPSPDPFQRYGFMPAHLHTEMKARVNKV</sequence>
<dbReference type="GO" id="GO:0034353">
    <property type="term" value="F:mRNA 5'-diphosphatase activity"/>
    <property type="evidence" value="ECO:0007669"/>
    <property type="project" value="TreeGrafter"/>
</dbReference>
<evidence type="ECO:0000256" key="6">
    <source>
        <dbReference type="RuleBase" id="RU367113"/>
    </source>
</evidence>
<dbReference type="InterPro" id="IPR039039">
    <property type="entry name" value="RAI1-like_fam"/>
</dbReference>
<evidence type="ECO:0000313" key="8">
    <source>
        <dbReference type="EMBL" id="TIA87580.1"/>
    </source>
</evidence>
<comment type="similarity">
    <text evidence="2 6">Belongs to the DXO/Dom3Z family.</text>
</comment>
<comment type="catalytic activity">
    <reaction evidence="4">
        <text>a 5'-end triphospho-ribonucleoside in mRNA + H2O = a 5'-end phospho-ribonucleoside in mRNA + diphosphate + H(+)</text>
        <dbReference type="Rhea" id="RHEA:78683"/>
        <dbReference type="Rhea" id="RHEA-COMP:15692"/>
        <dbReference type="Rhea" id="RHEA-COMP:17164"/>
        <dbReference type="ChEBI" id="CHEBI:15377"/>
        <dbReference type="ChEBI" id="CHEBI:15378"/>
        <dbReference type="ChEBI" id="CHEBI:33019"/>
        <dbReference type="ChEBI" id="CHEBI:138282"/>
        <dbReference type="ChEBI" id="CHEBI:167618"/>
    </reaction>
    <physiologicalReaction direction="left-to-right" evidence="4">
        <dbReference type="Rhea" id="RHEA:78684"/>
    </physiologicalReaction>
</comment>
<comment type="catalytic activity">
    <reaction evidence="3">
        <text>a 5'-end (N(7)-methyl 5'-triphosphoguanosine)-ribonucleoside-ribonucleotide in mRNA + H2O = a (N(7)-methyl 5'-triphosphoguanosine)-nucleoside + a 5'-end phospho-ribonucleoside in mRNA + H(+)</text>
        <dbReference type="Rhea" id="RHEA:66928"/>
        <dbReference type="Rhea" id="RHEA-COMP:15692"/>
        <dbReference type="Rhea" id="RHEA-COMP:17313"/>
        <dbReference type="ChEBI" id="CHEBI:15377"/>
        <dbReference type="ChEBI" id="CHEBI:15378"/>
        <dbReference type="ChEBI" id="CHEBI:138282"/>
        <dbReference type="ChEBI" id="CHEBI:172876"/>
        <dbReference type="ChEBI" id="CHEBI:172877"/>
    </reaction>
    <physiologicalReaction direction="left-to-right" evidence="3">
        <dbReference type="Rhea" id="RHEA:66929"/>
    </physiologicalReaction>
</comment>
<keyword evidence="6" id="KW-0378">Hydrolase</keyword>
<dbReference type="Proteomes" id="UP000310189">
    <property type="component" value="Unassembled WGS sequence"/>
</dbReference>
<proteinExistence type="inferred from homology"/>
<dbReference type="EC" id="3.6.1.-" evidence="6"/>
<dbReference type="AlphaFoldDB" id="A0A4T0FHZ4"/>
<keyword evidence="6" id="KW-0479">Metal-binding</keyword>
<dbReference type="OrthoDB" id="5853397at2759"/>
<comment type="catalytic activity">
    <reaction evidence="5">
        <text>a 5'-end NAD(+)-phospho-ribonucleoside in mRNA + H2O = a 5'-end phospho-ribonucleoside in mRNA + NAD(+) + H(+)</text>
        <dbReference type="Rhea" id="RHEA:60880"/>
        <dbReference type="Rhea" id="RHEA-COMP:15692"/>
        <dbReference type="Rhea" id="RHEA-COMP:15698"/>
        <dbReference type="ChEBI" id="CHEBI:15377"/>
        <dbReference type="ChEBI" id="CHEBI:15378"/>
        <dbReference type="ChEBI" id="CHEBI:57540"/>
        <dbReference type="ChEBI" id="CHEBI:138282"/>
        <dbReference type="ChEBI" id="CHEBI:144029"/>
    </reaction>
    <physiologicalReaction direction="left-to-right" evidence="5">
        <dbReference type="Rhea" id="RHEA:60881"/>
    </physiologicalReaction>
</comment>
<comment type="function">
    <text evidence="6">Decapping enzyme for NAD-capped RNAs: specifically hydrolyzes the nicotinamide adenine dinucleotide (NAD) cap from a subset of RNAs by removing the entire NAD moiety from the 5'-end of an NAD-capped RNA.</text>
</comment>
<keyword evidence="6" id="KW-0694">RNA-binding</keyword>
<name>A0A4T0FHZ4_9BASI</name>
<dbReference type="PANTHER" id="PTHR12395:SF9">
    <property type="entry name" value="DECAPPING AND EXORIBONUCLEASE PROTEIN"/>
    <property type="match status" value="1"/>
</dbReference>
<protein>
    <recommendedName>
        <fullName evidence="6">Decapping nuclease</fullName>
        <ecNumber evidence="6">3.6.1.-</ecNumber>
    </recommendedName>
</protein>
<comment type="subcellular location">
    <subcellularLocation>
        <location evidence="6">Nucleus</location>
    </subcellularLocation>
</comment>
<comment type="cofactor">
    <cofactor evidence="1 6">
        <name>a divalent metal cation</name>
        <dbReference type="ChEBI" id="CHEBI:60240"/>
    </cofactor>
</comment>
<evidence type="ECO:0000313" key="9">
    <source>
        <dbReference type="Proteomes" id="UP000310189"/>
    </source>
</evidence>
<keyword evidence="6" id="KW-0539">Nucleus</keyword>
<dbReference type="GO" id="GO:0000166">
    <property type="term" value="F:nucleotide binding"/>
    <property type="evidence" value="ECO:0007669"/>
    <property type="project" value="UniProtKB-KW"/>
</dbReference>
<dbReference type="EMBL" id="SPNW01000052">
    <property type="protein sequence ID" value="TIA87580.1"/>
    <property type="molecule type" value="Genomic_DNA"/>
</dbReference>
<accession>A0A4T0FHZ4</accession>
<evidence type="ECO:0000259" key="7">
    <source>
        <dbReference type="Pfam" id="PF08652"/>
    </source>
</evidence>
<keyword evidence="6" id="KW-0540">Nuclease</keyword>
<dbReference type="InterPro" id="IPR013961">
    <property type="entry name" value="RAI1"/>
</dbReference>
<feature type="domain" description="RAI1-like" evidence="7">
    <location>
        <begin position="22"/>
        <end position="328"/>
    </location>
</feature>
<organism evidence="8 9">
    <name type="scientific">Wallemia hederae</name>
    <dbReference type="NCBI Taxonomy" id="1540922"/>
    <lineage>
        <taxon>Eukaryota</taxon>
        <taxon>Fungi</taxon>
        <taxon>Dikarya</taxon>
        <taxon>Basidiomycota</taxon>
        <taxon>Wallemiomycotina</taxon>
        <taxon>Wallemiomycetes</taxon>
        <taxon>Wallemiales</taxon>
        <taxon>Wallemiaceae</taxon>
        <taxon>Wallemia</taxon>
    </lineage>
</organism>
<evidence type="ECO:0000256" key="5">
    <source>
        <dbReference type="ARBA" id="ARBA00048124"/>
    </source>
</evidence>
<reference evidence="8 9" key="1">
    <citation type="submission" date="2019-03" db="EMBL/GenBank/DDBJ databases">
        <title>Sequencing 23 genomes of Wallemia ichthyophaga.</title>
        <authorList>
            <person name="Gostincar C."/>
        </authorList>
    </citation>
    <scope>NUCLEOTIDE SEQUENCE [LARGE SCALE GENOMIC DNA]</scope>
    <source>
        <strain evidence="8 9">EXF-5753</strain>
    </source>
</reference>
<keyword evidence="9" id="KW-1185">Reference proteome</keyword>
<dbReference type="PANTHER" id="PTHR12395">
    <property type="entry name" value="DOM-3 RELATED"/>
    <property type="match status" value="1"/>
</dbReference>
<dbReference type="GO" id="GO:0000956">
    <property type="term" value="P:nuclear-transcribed mRNA catabolic process"/>
    <property type="evidence" value="ECO:0007669"/>
    <property type="project" value="TreeGrafter"/>
</dbReference>
<evidence type="ECO:0000256" key="3">
    <source>
        <dbReference type="ARBA" id="ARBA00044676"/>
    </source>
</evidence>
<evidence type="ECO:0000256" key="2">
    <source>
        <dbReference type="ARBA" id="ARBA00006562"/>
    </source>
</evidence>
<dbReference type="GO" id="GO:0110155">
    <property type="term" value="P:NAD-cap decapping"/>
    <property type="evidence" value="ECO:0007669"/>
    <property type="project" value="TreeGrafter"/>
</dbReference>
<comment type="caution">
    <text evidence="8">The sequence shown here is derived from an EMBL/GenBank/DDBJ whole genome shotgun (WGS) entry which is preliminary data.</text>
</comment>
<dbReference type="GO" id="GO:0005829">
    <property type="term" value="C:cytosol"/>
    <property type="evidence" value="ECO:0007669"/>
    <property type="project" value="TreeGrafter"/>
</dbReference>
<evidence type="ECO:0000256" key="4">
    <source>
        <dbReference type="ARBA" id="ARBA00044692"/>
    </source>
</evidence>